<gene>
    <name evidence="2" type="ORF">GSD1FS_0578</name>
</gene>
<dbReference type="EMBL" id="WNLP01000002">
    <property type="protein sequence ID" value="MUH59261.1"/>
    <property type="molecule type" value="Genomic_DNA"/>
</dbReference>
<proteinExistence type="predicted"/>
<evidence type="ECO:0000313" key="3">
    <source>
        <dbReference type="Proteomes" id="UP000487882"/>
    </source>
</evidence>
<evidence type="ECO:0000259" key="1">
    <source>
        <dbReference type="Pfam" id="PF13208"/>
    </source>
</evidence>
<dbReference type="AlphaFoldDB" id="A0A7K1J3Z3"/>
<keyword evidence="3" id="KW-1185">Reference proteome</keyword>
<comment type="caution">
    <text evidence="2">The sequence shown here is derived from an EMBL/GenBank/DDBJ whole genome shotgun (WGS) entry which is preliminary data.</text>
</comment>
<dbReference type="Pfam" id="PF13208">
    <property type="entry name" value="TerB_N"/>
    <property type="match status" value="1"/>
</dbReference>
<reference evidence="2 3" key="1">
    <citation type="submission" date="2019-09" db="EMBL/GenBank/DDBJ databases">
        <title>Bifidobacterium canis sp. nov., isolated from the digestive tract of German Shepherd dog puppy.</title>
        <authorList>
            <person name="Bunesova V."/>
        </authorList>
    </citation>
    <scope>NUCLEOTIDE SEQUENCE [LARGE SCALE GENOMIC DNA]</scope>
    <source>
        <strain evidence="2 3">GSD1FS</strain>
    </source>
</reference>
<dbReference type="Proteomes" id="UP000487882">
    <property type="component" value="Unassembled WGS sequence"/>
</dbReference>
<name>A0A7K1J3Z3_9BIFI</name>
<dbReference type="InterPro" id="IPR025266">
    <property type="entry name" value="TerB_N"/>
</dbReference>
<dbReference type="RefSeq" id="WP_196425006.1">
    <property type="nucleotide sequence ID" value="NZ_WNLP01000002.1"/>
</dbReference>
<sequence length="553" mass="63032">MSKGVFGAAGYEASLNGNDAAVEQADHMVTESSIVYGAEPIPRELTSSAIPSPKMRDADALRNHFAASVSRQPTPSRVRADARAGTRMDARADAYAQLRRVLHETHHEERYNATSIATAFDATPLDPPEIRHLVGMFRFSHDPERTEEFLEQAEYMADYEPKGTFDSSFNEFFPVYSDMTVSQLKGYFAWRTCIRHGDYVPTSSSTAYVYVYELLNGIGVQNMTDAYRRLNEFREHYVDQYDKSMAYYANSWLRDMVIAYDLPEECMREQFGAQISEDETYATLIQPQNRTAEQIVHALRSLSSYNASKSPLNKLVPQSSSNLTLYDRALAAAWLAIAADRDPAEPSSFFDNYIAMQHARPVSLFSTAVFSRTRAAARMPQGERRVSVDPACSYTYENKRWYINTYEPVAFQRTNMNNLLHEVDRVGRQIWHTGRALKPRGSHPPCSQIIKRALTELKTQLDREQWEREHPPIHVDLTRLSSIREAAAGTRDSLLTEAELEAEREAVTEDRTATEEVQTEKLCQSESQELQGLSEYGENALLKMRYMLRLLRQ</sequence>
<organism evidence="2 3">
    <name type="scientific">Bifidobacterium canis</name>
    <dbReference type="NCBI Taxonomy" id="2610880"/>
    <lineage>
        <taxon>Bacteria</taxon>
        <taxon>Bacillati</taxon>
        <taxon>Actinomycetota</taxon>
        <taxon>Actinomycetes</taxon>
        <taxon>Bifidobacteriales</taxon>
        <taxon>Bifidobacteriaceae</taxon>
        <taxon>Bifidobacterium</taxon>
    </lineage>
</organism>
<evidence type="ECO:0000313" key="2">
    <source>
        <dbReference type="EMBL" id="MUH59261.1"/>
    </source>
</evidence>
<accession>A0A7K1J3Z3</accession>
<feature type="domain" description="TerB N-terminal" evidence="1">
    <location>
        <begin position="141"/>
        <end position="318"/>
    </location>
</feature>
<protein>
    <submittedName>
        <fullName evidence="2">TerB N-terminal domain-containing protein</fullName>
    </submittedName>
</protein>